<protein>
    <submittedName>
        <fullName evidence="1">Uncharacterized protein</fullName>
    </submittedName>
</protein>
<accession>A0A0E9RCR1</accession>
<sequence>MNRPEKKICMHATSVSYKQQVCSTAVMLLWVQCYSVG</sequence>
<dbReference type="EMBL" id="GBXM01081985">
    <property type="protein sequence ID" value="JAH26592.1"/>
    <property type="molecule type" value="Transcribed_RNA"/>
</dbReference>
<name>A0A0E9RCR1_ANGAN</name>
<evidence type="ECO:0000313" key="1">
    <source>
        <dbReference type="EMBL" id="JAH26592.1"/>
    </source>
</evidence>
<reference evidence="1" key="2">
    <citation type="journal article" date="2015" name="Fish Shellfish Immunol.">
        <title>Early steps in the European eel (Anguilla anguilla)-Vibrio vulnificus interaction in the gills: Role of the RtxA13 toxin.</title>
        <authorList>
            <person name="Callol A."/>
            <person name="Pajuelo D."/>
            <person name="Ebbesson L."/>
            <person name="Teles M."/>
            <person name="MacKenzie S."/>
            <person name="Amaro C."/>
        </authorList>
    </citation>
    <scope>NUCLEOTIDE SEQUENCE</scope>
</reference>
<reference evidence="1" key="1">
    <citation type="submission" date="2014-11" db="EMBL/GenBank/DDBJ databases">
        <authorList>
            <person name="Amaro Gonzalez C."/>
        </authorList>
    </citation>
    <scope>NUCLEOTIDE SEQUENCE</scope>
</reference>
<dbReference type="AlphaFoldDB" id="A0A0E9RCR1"/>
<proteinExistence type="predicted"/>
<organism evidence="1">
    <name type="scientific">Anguilla anguilla</name>
    <name type="common">European freshwater eel</name>
    <name type="synonym">Muraena anguilla</name>
    <dbReference type="NCBI Taxonomy" id="7936"/>
    <lineage>
        <taxon>Eukaryota</taxon>
        <taxon>Metazoa</taxon>
        <taxon>Chordata</taxon>
        <taxon>Craniata</taxon>
        <taxon>Vertebrata</taxon>
        <taxon>Euteleostomi</taxon>
        <taxon>Actinopterygii</taxon>
        <taxon>Neopterygii</taxon>
        <taxon>Teleostei</taxon>
        <taxon>Anguilliformes</taxon>
        <taxon>Anguillidae</taxon>
        <taxon>Anguilla</taxon>
    </lineage>
</organism>